<organism evidence="2 3">
    <name type="scientific">Monilinia fructicola</name>
    <name type="common">Brown rot fungus</name>
    <name type="synonym">Ciboria fructicola</name>
    <dbReference type="NCBI Taxonomy" id="38448"/>
    <lineage>
        <taxon>Eukaryota</taxon>
        <taxon>Fungi</taxon>
        <taxon>Dikarya</taxon>
        <taxon>Ascomycota</taxon>
        <taxon>Pezizomycotina</taxon>
        <taxon>Leotiomycetes</taxon>
        <taxon>Helotiales</taxon>
        <taxon>Sclerotiniaceae</taxon>
        <taxon>Monilinia</taxon>
    </lineage>
</organism>
<feature type="region of interest" description="Disordered" evidence="1">
    <location>
        <begin position="309"/>
        <end position="342"/>
    </location>
</feature>
<feature type="region of interest" description="Disordered" evidence="1">
    <location>
        <begin position="124"/>
        <end position="159"/>
    </location>
</feature>
<feature type="region of interest" description="Disordered" evidence="1">
    <location>
        <begin position="206"/>
        <end position="255"/>
    </location>
</feature>
<dbReference type="Pfam" id="PF02178">
    <property type="entry name" value="AT_hook"/>
    <property type="match status" value="2"/>
</dbReference>
<dbReference type="SMART" id="SM00384">
    <property type="entry name" value="AT_hook"/>
    <property type="match status" value="2"/>
</dbReference>
<evidence type="ECO:0000256" key="1">
    <source>
        <dbReference type="SAM" id="MobiDB-lite"/>
    </source>
</evidence>
<protein>
    <submittedName>
        <fullName evidence="2">Uncharacterized protein</fullName>
    </submittedName>
</protein>
<gene>
    <name evidence="2" type="ORF">EYC84_008056</name>
</gene>
<dbReference type="EMBL" id="VICG01000010">
    <property type="protein sequence ID" value="KAA8567581.1"/>
    <property type="molecule type" value="Genomic_DNA"/>
</dbReference>
<dbReference type="InterPro" id="IPR017956">
    <property type="entry name" value="AT_hook_DNA-bd_motif"/>
</dbReference>
<dbReference type="Proteomes" id="UP000322873">
    <property type="component" value="Unassembled WGS sequence"/>
</dbReference>
<evidence type="ECO:0000313" key="3">
    <source>
        <dbReference type="Proteomes" id="UP000322873"/>
    </source>
</evidence>
<dbReference type="GO" id="GO:0003677">
    <property type="term" value="F:DNA binding"/>
    <property type="evidence" value="ECO:0007669"/>
    <property type="project" value="InterPro"/>
</dbReference>
<dbReference type="AlphaFoldDB" id="A0A5M9JE75"/>
<evidence type="ECO:0000313" key="2">
    <source>
        <dbReference type="EMBL" id="KAA8567581.1"/>
    </source>
</evidence>
<reference evidence="2 3" key="1">
    <citation type="submission" date="2019-06" db="EMBL/GenBank/DDBJ databases">
        <title>Genome Sequence of the Brown Rot Fungal Pathogen Monilinia fructicola.</title>
        <authorList>
            <person name="De Miccolis Angelini R.M."/>
            <person name="Landi L."/>
            <person name="Abate D."/>
            <person name="Pollastro S."/>
            <person name="Romanazzi G."/>
            <person name="Faretra F."/>
        </authorList>
    </citation>
    <scope>NUCLEOTIDE SEQUENCE [LARGE SCALE GENOMIC DNA]</scope>
    <source>
        <strain evidence="2 3">Mfrc123</strain>
    </source>
</reference>
<comment type="caution">
    <text evidence="2">The sequence shown here is derived from an EMBL/GenBank/DDBJ whole genome shotgun (WGS) entry which is preliminary data.</text>
</comment>
<sequence>MEMPFTEQEQRFLLAEVIKTSSIPPEKLLVILNESNVNPNWMMMQVPQGRNLASCINTFESLAGRNPNNLTPQLPGPTHAPFFPVNSPGLQNKRKSISELELTGVDSSRKRRTPGQDVISAQRNIQPKPAANGSPRAISFASPFIGQTPRKRGRPSKIDLKNRQAEEIARGEILSSIDTPKAPVNSTLASGGDVSLENLLTTTIKDTFDHGSEPSLIASSGNQTDMSKKKRGRPSSMSSDVPKTGEGSLPVPPPQFLQQIQPQQQFGTHQTFDQSMRAQFQPESHEAHLRRDNHGHAMQFNAQSNVEARQMHVSGEAHKEQQEMQYKGTTAEGKPMEHKDVQ</sequence>
<proteinExistence type="predicted"/>
<accession>A0A5M9JE75</accession>
<name>A0A5M9JE75_MONFR</name>
<feature type="region of interest" description="Disordered" evidence="1">
    <location>
        <begin position="171"/>
        <end position="191"/>
    </location>
</feature>
<dbReference type="VEuPathDB" id="FungiDB:MFRU_010g02850"/>
<dbReference type="OrthoDB" id="5371646at2759"/>
<keyword evidence="3" id="KW-1185">Reference proteome</keyword>